<evidence type="ECO:0008006" key="3">
    <source>
        <dbReference type="Google" id="ProtNLM"/>
    </source>
</evidence>
<reference evidence="1 2" key="1">
    <citation type="journal article" date="2016" name="Front. Microbiol.">
        <title>Single-Cell (Meta-)Genomics of a Dimorphic Candidatus Thiomargarita nelsonii Reveals Genomic Plasticity.</title>
        <authorList>
            <person name="Flood B.E."/>
            <person name="Fliss P."/>
            <person name="Jones D.S."/>
            <person name="Dick G.J."/>
            <person name="Jain S."/>
            <person name="Kaster A.K."/>
            <person name="Winkel M."/>
            <person name="Mussmann M."/>
            <person name="Bailey J."/>
        </authorList>
    </citation>
    <scope>NUCLEOTIDE SEQUENCE [LARGE SCALE GENOMIC DNA]</scope>
    <source>
        <strain evidence="1">Hydrate Ridge</strain>
    </source>
</reference>
<keyword evidence="2" id="KW-1185">Reference proteome</keyword>
<gene>
    <name evidence="1" type="ORF">PN36_25800</name>
</gene>
<comment type="caution">
    <text evidence="1">The sequence shown here is derived from an EMBL/GenBank/DDBJ whole genome shotgun (WGS) entry which is preliminary data.</text>
</comment>
<evidence type="ECO:0000313" key="2">
    <source>
        <dbReference type="Proteomes" id="UP000030428"/>
    </source>
</evidence>
<protein>
    <recommendedName>
        <fullName evidence="3">Transposase IS4-like domain-containing protein</fullName>
    </recommendedName>
</protein>
<dbReference type="EMBL" id="JSZA02000145">
    <property type="protein sequence ID" value="TGO02389.1"/>
    <property type="molecule type" value="Genomic_DNA"/>
</dbReference>
<proteinExistence type="predicted"/>
<dbReference type="AlphaFoldDB" id="A0A4E0QM02"/>
<name>A0A4E0QM02_9GAMM</name>
<organism evidence="1 2">
    <name type="scientific">Candidatus Thiomargarita nelsonii</name>
    <dbReference type="NCBI Taxonomy" id="1003181"/>
    <lineage>
        <taxon>Bacteria</taxon>
        <taxon>Pseudomonadati</taxon>
        <taxon>Pseudomonadota</taxon>
        <taxon>Gammaproteobacteria</taxon>
        <taxon>Thiotrichales</taxon>
        <taxon>Thiotrichaceae</taxon>
        <taxon>Thiomargarita</taxon>
    </lineage>
</organism>
<evidence type="ECO:0000313" key="1">
    <source>
        <dbReference type="EMBL" id="TGO02389.1"/>
    </source>
</evidence>
<sequence>MRWGIECIYGVIKERLKIDNFTGKTVISVKQDFYATIFLIGLESILTQQAEMQLFDKSRQNQHRQIVNNMVSFNAIKNFLIELFYHCSPIQKVMATLTDWFIKDPTYLKREREVLRKKSSARVSLNYYKRVYKPCF</sequence>
<dbReference type="Proteomes" id="UP000030428">
    <property type="component" value="Unassembled WGS sequence"/>
</dbReference>
<accession>A0A4E0QM02</accession>